<dbReference type="KEGG" id="axe:P40_17660"/>
<reference evidence="1" key="1">
    <citation type="submission" date="2022-01" db="EMBL/GenBank/DDBJ databases">
        <authorList>
            <person name="Karlyshev A.V."/>
            <person name="Jaspars M."/>
        </authorList>
    </citation>
    <scope>NUCLEOTIDE SEQUENCE</scope>
    <source>
        <strain evidence="1">AGSA3-2</strain>
    </source>
</reference>
<proteinExistence type="predicted"/>
<accession>A0A9Q3ZH50</accession>
<name>A0A9Q3ZH50_9GAMM</name>
<comment type="caution">
    <text evidence="1">The sequence shown here is derived from an EMBL/GenBank/DDBJ whole genome shotgun (WGS) entry which is preliminary data.</text>
</comment>
<dbReference type="EMBL" id="JAJVKT010000023">
    <property type="protein sequence ID" value="MCE7510389.1"/>
    <property type="molecule type" value="Genomic_DNA"/>
</dbReference>
<keyword evidence="2" id="KW-1185">Reference proteome</keyword>
<sequence length="72" mass="7949">MSTFFIREANTDWQATSAKTLAGAKRAASSAQMFQGTDIFVGIQCGDEIRVVSQKLHPDALNMASKGRWEDR</sequence>
<dbReference type="AlphaFoldDB" id="A0A9Q3ZH50"/>
<protein>
    <submittedName>
        <fullName evidence="1">Uncharacterized protein</fullName>
    </submittedName>
</protein>
<evidence type="ECO:0000313" key="2">
    <source>
        <dbReference type="Proteomes" id="UP001107961"/>
    </source>
</evidence>
<dbReference type="GeneID" id="94688143"/>
<gene>
    <name evidence="1" type="ORF">LZG35_17255</name>
</gene>
<dbReference type="Proteomes" id="UP001107961">
    <property type="component" value="Unassembled WGS sequence"/>
</dbReference>
<dbReference type="RefSeq" id="WP_063140668.1">
    <property type="nucleotide sequence ID" value="NZ_CP012331.1"/>
</dbReference>
<organism evidence="1 2">
    <name type="scientific">Alloalcanivorax xenomutans</name>
    <dbReference type="NCBI Taxonomy" id="1094342"/>
    <lineage>
        <taxon>Bacteria</taxon>
        <taxon>Pseudomonadati</taxon>
        <taxon>Pseudomonadota</taxon>
        <taxon>Gammaproteobacteria</taxon>
        <taxon>Oceanospirillales</taxon>
        <taxon>Alcanivoracaceae</taxon>
        <taxon>Alloalcanivorax</taxon>
    </lineage>
</organism>
<evidence type="ECO:0000313" key="1">
    <source>
        <dbReference type="EMBL" id="MCE7510389.1"/>
    </source>
</evidence>